<evidence type="ECO:0000256" key="1">
    <source>
        <dbReference type="ARBA" id="ARBA00002841"/>
    </source>
</evidence>
<evidence type="ECO:0000256" key="9">
    <source>
        <dbReference type="ARBA" id="ARBA00023136"/>
    </source>
</evidence>
<comment type="function">
    <text evidence="12">Involved in the system for phosphate transport across the cytoplasmic membrane.</text>
</comment>
<evidence type="ECO:0000313" key="14">
    <source>
        <dbReference type="EMBL" id="KRM19225.1"/>
    </source>
</evidence>
<proteinExistence type="inferred from homology"/>
<evidence type="ECO:0000256" key="11">
    <source>
        <dbReference type="ARBA" id="ARBA00023288"/>
    </source>
</evidence>
<evidence type="ECO:0000256" key="6">
    <source>
        <dbReference type="ARBA" id="ARBA00022475"/>
    </source>
</evidence>
<dbReference type="GO" id="GO:0042301">
    <property type="term" value="F:phosphate ion binding"/>
    <property type="evidence" value="ECO:0007669"/>
    <property type="project" value="UniProtKB-UniRule"/>
</dbReference>
<dbReference type="SUPFAM" id="SSF53850">
    <property type="entry name" value="Periplasmic binding protein-like II"/>
    <property type="match status" value="1"/>
</dbReference>
<evidence type="ECO:0000313" key="15">
    <source>
        <dbReference type="Proteomes" id="UP000051054"/>
    </source>
</evidence>
<evidence type="ECO:0000256" key="2">
    <source>
        <dbReference type="ARBA" id="ARBA00004193"/>
    </source>
</evidence>
<dbReference type="PROSITE" id="PS51257">
    <property type="entry name" value="PROKAR_LIPOPROTEIN"/>
    <property type="match status" value="1"/>
</dbReference>
<dbReference type="GO" id="GO:0006817">
    <property type="term" value="P:phosphate ion transport"/>
    <property type="evidence" value="ECO:0007669"/>
    <property type="project" value="UniProtKB-UniRule"/>
</dbReference>
<evidence type="ECO:0000256" key="3">
    <source>
        <dbReference type="ARBA" id="ARBA00008725"/>
    </source>
</evidence>
<sequence length="287" mass="31473">MKRLIKLGLLLTSSLIIAGCSRSQSETKDITIVGSTAMQPMIEMAAEEYQQTQTKTQLTVQGGGSGTGLSQVQSGAVTIGNSDIFAKQQPGIKADKLIDHQVAVVGIAPVINKEAGIKNLTLKQLQGVFTGKYKNWKQVGGKDVPIIVINRAQGSGTRFSFEADVLDGKDAINAQEQESSGTVQKMVQATPGSISYLSFSYLNKDTVPVMIDGVKPTPKNVVDNKWKIWAYQHMYTKKNSDQATKDFIKYMNSEKIQKHLIEKLGYISIEKMQVQKDADGNVEMIKR</sequence>
<evidence type="ECO:0000256" key="12">
    <source>
        <dbReference type="RuleBase" id="RU367119"/>
    </source>
</evidence>
<dbReference type="Pfam" id="PF12849">
    <property type="entry name" value="PBP_like_2"/>
    <property type="match status" value="1"/>
</dbReference>
<dbReference type="NCBIfam" id="TIGR02136">
    <property type="entry name" value="ptsS_2"/>
    <property type="match status" value="1"/>
</dbReference>
<feature type="domain" description="PBP" evidence="13">
    <location>
        <begin position="24"/>
        <end position="254"/>
    </location>
</feature>
<name>A0A0R1WU38_9LACO</name>
<keyword evidence="11 12" id="KW-0449">Lipoprotein</keyword>
<dbReference type="Proteomes" id="UP000051054">
    <property type="component" value="Unassembled WGS sequence"/>
</dbReference>
<evidence type="ECO:0000256" key="5">
    <source>
        <dbReference type="ARBA" id="ARBA00022448"/>
    </source>
</evidence>
<comment type="subcellular location">
    <subcellularLocation>
        <location evidence="2 12">Cell membrane</location>
        <topology evidence="2 12">Lipid-anchor</topology>
    </subcellularLocation>
</comment>
<dbReference type="EMBL" id="AZGD01000081">
    <property type="protein sequence ID" value="KRM19225.1"/>
    <property type="molecule type" value="Genomic_DNA"/>
</dbReference>
<keyword evidence="8 12" id="KW-0732">Signal</keyword>
<gene>
    <name evidence="14" type="ORF">FC40_GL000389</name>
</gene>
<dbReference type="InterPro" id="IPR050811">
    <property type="entry name" value="Phosphate_ABC_transporter"/>
</dbReference>
<dbReference type="GO" id="GO:0005886">
    <property type="term" value="C:plasma membrane"/>
    <property type="evidence" value="ECO:0007669"/>
    <property type="project" value="UniProtKB-SubCell"/>
</dbReference>
<keyword evidence="6 12" id="KW-1003">Cell membrane</keyword>
<dbReference type="RefSeq" id="WP_025022552.1">
    <property type="nucleotide sequence ID" value="NZ_AZGD01000081.1"/>
</dbReference>
<dbReference type="Gene3D" id="3.40.190.10">
    <property type="entry name" value="Periplasmic binding protein-like II"/>
    <property type="match status" value="2"/>
</dbReference>
<feature type="chain" id="PRO_5039741969" description="Phosphate-binding protein" evidence="12">
    <location>
        <begin position="19"/>
        <end position="287"/>
    </location>
</feature>
<comment type="similarity">
    <text evidence="3 12">Belongs to the PstS family.</text>
</comment>
<evidence type="ECO:0000259" key="13">
    <source>
        <dbReference type="Pfam" id="PF12849"/>
    </source>
</evidence>
<dbReference type="OrthoDB" id="9790048at2"/>
<reference evidence="14 15" key="1">
    <citation type="journal article" date="2015" name="Genome Announc.">
        <title>Expanding the biotechnology potential of lactobacilli through comparative genomics of 213 strains and associated genera.</title>
        <authorList>
            <person name="Sun Z."/>
            <person name="Harris H.M."/>
            <person name="McCann A."/>
            <person name="Guo C."/>
            <person name="Argimon S."/>
            <person name="Zhang W."/>
            <person name="Yang X."/>
            <person name="Jeffery I.B."/>
            <person name="Cooney J.C."/>
            <person name="Kagawa T.F."/>
            <person name="Liu W."/>
            <person name="Song Y."/>
            <person name="Salvetti E."/>
            <person name="Wrobel A."/>
            <person name="Rasinkangas P."/>
            <person name="Parkhill J."/>
            <person name="Rea M.C."/>
            <person name="O'Sullivan O."/>
            <person name="Ritari J."/>
            <person name="Douillard F.P."/>
            <person name="Paul Ross R."/>
            <person name="Yang R."/>
            <person name="Briner A.E."/>
            <person name="Felis G.E."/>
            <person name="de Vos W.M."/>
            <person name="Barrangou R."/>
            <person name="Klaenhammer T.R."/>
            <person name="Caufield P.W."/>
            <person name="Cui Y."/>
            <person name="Zhang H."/>
            <person name="O'Toole P.W."/>
        </authorList>
    </citation>
    <scope>NUCLEOTIDE SEQUENCE [LARGE SCALE GENOMIC DNA]</scope>
    <source>
        <strain evidence="14 15">DSM 18933</strain>
    </source>
</reference>
<evidence type="ECO:0000256" key="4">
    <source>
        <dbReference type="ARBA" id="ARBA00011529"/>
    </source>
</evidence>
<dbReference type="PANTHER" id="PTHR30570">
    <property type="entry name" value="PERIPLASMIC PHOSPHATE BINDING COMPONENT OF PHOSPHATE ABC TRANSPORTER"/>
    <property type="match status" value="1"/>
</dbReference>
<dbReference type="InterPro" id="IPR024370">
    <property type="entry name" value="PBP_domain"/>
</dbReference>
<organism evidence="14 15">
    <name type="scientific">Ligilactobacillus hayakitensis DSM 18933 = JCM 14209</name>
    <dbReference type="NCBI Taxonomy" id="1423755"/>
    <lineage>
        <taxon>Bacteria</taxon>
        <taxon>Bacillati</taxon>
        <taxon>Bacillota</taxon>
        <taxon>Bacilli</taxon>
        <taxon>Lactobacillales</taxon>
        <taxon>Lactobacillaceae</taxon>
        <taxon>Ligilactobacillus</taxon>
    </lineage>
</organism>
<feature type="signal peptide" evidence="12">
    <location>
        <begin position="1"/>
        <end position="18"/>
    </location>
</feature>
<evidence type="ECO:0000256" key="10">
    <source>
        <dbReference type="ARBA" id="ARBA00023139"/>
    </source>
</evidence>
<dbReference type="STRING" id="1423755.FC40_GL000389"/>
<accession>A0A0R1WU38</accession>
<keyword evidence="9" id="KW-0472">Membrane</keyword>
<protein>
    <recommendedName>
        <fullName evidence="12">Phosphate-binding protein</fullName>
    </recommendedName>
</protein>
<keyword evidence="7 12" id="KW-0592">Phosphate transport</keyword>
<keyword evidence="5 12" id="KW-0813">Transport</keyword>
<dbReference type="CDD" id="cd13653">
    <property type="entry name" value="PBP2_phosphate_like_1"/>
    <property type="match status" value="1"/>
</dbReference>
<dbReference type="PANTHER" id="PTHR30570:SF4">
    <property type="entry name" value="PHOSPHATE-BINDING PROTEIN PSTS 1"/>
    <property type="match status" value="1"/>
</dbReference>
<evidence type="ECO:0000256" key="8">
    <source>
        <dbReference type="ARBA" id="ARBA00022729"/>
    </source>
</evidence>
<comment type="caution">
    <text evidence="14">The sequence shown here is derived from an EMBL/GenBank/DDBJ whole genome shotgun (WGS) entry which is preliminary data.</text>
</comment>
<comment type="function">
    <text evidence="1">Part of the ABC transporter complex PstSACB involved in phosphate import.</text>
</comment>
<dbReference type="AlphaFoldDB" id="A0A0R1WU38"/>
<evidence type="ECO:0000256" key="7">
    <source>
        <dbReference type="ARBA" id="ARBA00022592"/>
    </source>
</evidence>
<dbReference type="InterPro" id="IPR011862">
    <property type="entry name" value="Phos-bd"/>
</dbReference>
<comment type="subunit">
    <text evidence="4 12">The complex is composed of two ATP-binding proteins (PstB), two transmembrane proteins (PstC and PstA) and a solute-binding protein (PstS).</text>
</comment>
<keyword evidence="10 12" id="KW-0564">Palmitate</keyword>
<dbReference type="PATRIC" id="fig|1423755.3.peg.432"/>
<keyword evidence="15" id="KW-1185">Reference proteome</keyword>
<dbReference type="eggNOG" id="COG0226">
    <property type="taxonomic scope" value="Bacteria"/>
</dbReference>